<proteinExistence type="predicted"/>
<dbReference type="Proteomes" id="UP001396334">
    <property type="component" value="Unassembled WGS sequence"/>
</dbReference>
<evidence type="ECO:0000313" key="3">
    <source>
        <dbReference type="EMBL" id="KAK8486202.1"/>
    </source>
</evidence>
<keyword evidence="4" id="KW-1185">Reference proteome</keyword>
<comment type="caution">
    <text evidence="3">The sequence shown here is derived from an EMBL/GenBank/DDBJ whole genome shotgun (WGS) entry which is preliminary data.</text>
</comment>
<protein>
    <recommendedName>
        <fullName evidence="5">Secreted protein</fullName>
    </recommendedName>
</protein>
<keyword evidence="2" id="KW-0732">Signal</keyword>
<dbReference type="EMBL" id="JBBPBN010000454">
    <property type="protein sequence ID" value="KAK8486202.1"/>
    <property type="molecule type" value="Genomic_DNA"/>
</dbReference>
<feature type="signal peptide" evidence="2">
    <location>
        <begin position="1"/>
        <end position="29"/>
    </location>
</feature>
<accession>A0ABR1ZZS5</accession>
<organism evidence="3 4">
    <name type="scientific">Hibiscus sabdariffa</name>
    <name type="common">roselle</name>
    <dbReference type="NCBI Taxonomy" id="183260"/>
    <lineage>
        <taxon>Eukaryota</taxon>
        <taxon>Viridiplantae</taxon>
        <taxon>Streptophyta</taxon>
        <taxon>Embryophyta</taxon>
        <taxon>Tracheophyta</taxon>
        <taxon>Spermatophyta</taxon>
        <taxon>Magnoliopsida</taxon>
        <taxon>eudicotyledons</taxon>
        <taxon>Gunneridae</taxon>
        <taxon>Pentapetalae</taxon>
        <taxon>rosids</taxon>
        <taxon>malvids</taxon>
        <taxon>Malvales</taxon>
        <taxon>Malvaceae</taxon>
        <taxon>Malvoideae</taxon>
        <taxon>Hibiscus</taxon>
    </lineage>
</organism>
<feature type="compositionally biased region" description="Polar residues" evidence="1">
    <location>
        <begin position="71"/>
        <end position="84"/>
    </location>
</feature>
<feature type="compositionally biased region" description="Basic and acidic residues" evidence="1">
    <location>
        <begin position="85"/>
        <end position="95"/>
    </location>
</feature>
<sequence length="95" mass="10412">MGIIKPWFPLILCCFLLASVVFFPHGTVSQREPEKRALAVAGHTPCRRLPGGVCRPGSPGAPRWRAKETSHTSGQVNSATPNTTLEHEKQRNPQV</sequence>
<evidence type="ECO:0008006" key="5">
    <source>
        <dbReference type="Google" id="ProtNLM"/>
    </source>
</evidence>
<evidence type="ECO:0000256" key="2">
    <source>
        <dbReference type="SAM" id="SignalP"/>
    </source>
</evidence>
<feature type="region of interest" description="Disordered" evidence="1">
    <location>
        <begin position="49"/>
        <end position="95"/>
    </location>
</feature>
<feature type="chain" id="PRO_5047168006" description="Secreted protein" evidence="2">
    <location>
        <begin position="30"/>
        <end position="95"/>
    </location>
</feature>
<reference evidence="3 4" key="1">
    <citation type="journal article" date="2024" name="G3 (Bethesda)">
        <title>Genome assembly of Hibiscus sabdariffa L. provides insights into metabolisms of medicinal natural products.</title>
        <authorList>
            <person name="Kim T."/>
        </authorList>
    </citation>
    <scope>NUCLEOTIDE SEQUENCE [LARGE SCALE GENOMIC DNA]</scope>
    <source>
        <strain evidence="3">TK-2024</strain>
        <tissue evidence="3">Old leaves</tissue>
    </source>
</reference>
<gene>
    <name evidence="3" type="ORF">V6N11_069154</name>
</gene>
<name>A0ABR1ZZS5_9ROSI</name>
<evidence type="ECO:0000256" key="1">
    <source>
        <dbReference type="SAM" id="MobiDB-lite"/>
    </source>
</evidence>
<evidence type="ECO:0000313" key="4">
    <source>
        <dbReference type="Proteomes" id="UP001396334"/>
    </source>
</evidence>